<reference evidence="3 4" key="1">
    <citation type="submission" date="2015-08" db="EMBL/GenBank/DDBJ databases">
        <title>Emmonsia species relationships and genome sequence.</title>
        <authorList>
            <person name="Cuomo C.A."/>
            <person name="Schwartz I.S."/>
            <person name="Kenyon C."/>
            <person name="De Hoog G.S."/>
            <person name="Govender N.P."/>
            <person name="Botha A."/>
            <person name="Moreno L."/>
            <person name="De Vries M."/>
            <person name="Munoz J.F."/>
            <person name="Stielow J.B."/>
        </authorList>
    </citation>
    <scope>NUCLEOTIDE SEQUENCE [LARGE SCALE GENOMIC DNA]</scope>
    <source>
        <strain evidence="3 4">EI222</strain>
    </source>
</reference>
<keyword evidence="4" id="KW-1185">Reference proteome</keyword>
<comment type="caution">
    <text evidence="3">The sequence shown here is derived from an EMBL/GenBank/DDBJ whole genome shotgun (WGS) entry which is preliminary data.</text>
</comment>
<dbReference type="InterPro" id="IPR009210">
    <property type="entry name" value="ASCC1"/>
</dbReference>
<dbReference type="GO" id="GO:0006307">
    <property type="term" value="P:DNA alkylation repair"/>
    <property type="evidence" value="ECO:0007669"/>
    <property type="project" value="InterPro"/>
</dbReference>
<feature type="compositionally biased region" description="Polar residues" evidence="1">
    <location>
        <begin position="1"/>
        <end position="21"/>
    </location>
</feature>
<feature type="domain" description="A-kinase anchor protein 7-like phosphoesterase" evidence="2">
    <location>
        <begin position="33"/>
        <end position="320"/>
    </location>
</feature>
<dbReference type="EMBL" id="LGTZ01001673">
    <property type="protein sequence ID" value="OJD20853.1"/>
    <property type="molecule type" value="Genomic_DNA"/>
</dbReference>
<dbReference type="AlphaFoldDB" id="A0A1J9QZV7"/>
<dbReference type="Proteomes" id="UP000242791">
    <property type="component" value="Unassembled WGS sequence"/>
</dbReference>
<feature type="compositionally biased region" description="Basic and acidic residues" evidence="1">
    <location>
        <begin position="429"/>
        <end position="451"/>
    </location>
</feature>
<dbReference type="InterPro" id="IPR019510">
    <property type="entry name" value="AKAP7-like_phosphoesterase"/>
</dbReference>
<feature type="compositionally biased region" description="Gly residues" evidence="1">
    <location>
        <begin position="231"/>
        <end position="242"/>
    </location>
</feature>
<dbReference type="VEuPathDB" id="FungiDB:ACJ73_07811"/>
<feature type="region of interest" description="Disordered" evidence="1">
    <location>
        <begin position="426"/>
        <end position="457"/>
    </location>
</feature>
<protein>
    <recommendedName>
        <fullName evidence="2">A-kinase anchor protein 7-like phosphoesterase domain-containing protein</fullName>
    </recommendedName>
</protein>
<feature type="region of interest" description="Disordered" evidence="1">
    <location>
        <begin position="1"/>
        <end position="28"/>
    </location>
</feature>
<evidence type="ECO:0000313" key="3">
    <source>
        <dbReference type="EMBL" id="OJD20853.1"/>
    </source>
</evidence>
<proteinExistence type="predicted"/>
<gene>
    <name evidence="3" type="ORF">ACJ73_07811</name>
</gene>
<feature type="region of interest" description="Disordered" evidence="1">
    <location>
        <begin position="327"/>
        <end position="360"/>
    </location>
</feature>
<evidence type="ECO:0000256" key="1">
    <source>
        <dbReference type="SAM" id="MobiDB-lite"/>
    </source>
</evidence>
<dbReference type="PANTHER" id="PTHR13360">
    <property type="entry name" value="ACTIVATING SIGNAL COINTEGRATOR 1 COMPLEX SUBUNIT 1"/>
    <property type="match status" value="1"/>
</dbReference>
<feature type="region of interest" description="Disordered" evidence="1">
    <location>
        <begin position="213"/>
        <end position="256"/>
    </location>
</feature>
<organism evidence="3 4">
    <name type="scientific">Blastomyces percursus</name>
    <dbReference type="NCBI Taxonomy" id="1658174"/>
    <lineage>
        <taxon>Eukaryota</taxon>
        <taxon>Fungi</taxon>
        <taxon>Dikarya</taxon>
        <taxon>Ascomycota</taxon>
        <taxon>Pezizomycotina</taxon>
        <taxon>Eurotiomycetes</taxon>
        <taxon>Eurotiomycetidae</taxon>
        <taxon>Onygenales</taxon>
        <taxon>Ajellomycetaceae</taxon>
        <taxon>Blastomyces</taxon>
    </lineage>
</organism>
<dbReference type="GO" id="GO:0005634">
    <property type="term" value="C:nucleus"/>
    <property type="evidence" value="ECO:0007669"/>
    <property type="project" value="TreeGrafter"/>
</dbReference>
<evidence type="ECO:0000313" key="4">
    <source>
        <dbReference type="Proteomes" id="UP000242791"/>
    </source>
</evidence>
<name>A0A1J9QZV7_9EURO</name>
<dbReference type="OrthoDB" id="277832at2759"/>
<sequence>MASTNANMQYGARPSQQNQKTAGKRGGSKPRLTHFLCLPLVNPTSIPQLASSLSEFRDSIPLVPPPVSARVKASAQLPDTLLFPDRALRPLGTLHLTLGVMSLLTKERLEEALAFLQSLDLESMLRDAEVQATAAPTGEDSISNATPAVASAPQPLSINLVSLHALPRAKAATILYAKPVDSTSRLYPFCVSLREKFVEAGFIQQEVIKRTIKRSPRSKNETSGTTSKDNAGGGSDSGGSAGDHGDSNDNSGNVSAASLPVQGEATAVSSDGKGGKPRPLLLHATIANTVYLPRRKQRGAKRKETFKFDARPLLMEFGDYVPPTTDVDVSDHEPAESQSRNLSLEVEEAEEEGRKGEGGVEVKEKAVQVQKERRAPFVWAKDIPIDRVCICEMGAKPVPDDGVKGGPFLREAYVSVGERSLVFAQQIRGDGHGHGHGDGGGDNGDGCRSEDGGVSLA</sequence>
<accession>A0A1J9QZV7</accession>
<dbReference type="PANTHER" id="PTHR13360:SF1">
    <property type="entry name" value="ACTIVATING SIGNAL COINTEGRATOR 1 COMPLEX SUBUNIT 1"/>
    <property type="match status" value="1"/>
</dbReference>
<dbReference type="Gene3D" id="3.90.1140.10">
    <property type="entry name" value="Cyclic phosphodiesterase"/>
    <property type="match status" value="1"/>
</dbReference>
<dbReference type="Pfam" id="PF10469">
    <property type="entry name" value="AKAP7_NLS"/>
    <property type="match status" value="1"/>
</dbReference>
<dbReference type="STRING" id="1658174.A0A1J9QZV7"/>
<evidence type="ECO:0000259" key="2">
    <source>
        <dbReference type="Pfam" id="PF10469"/>
    </source>
</evidence>
<dbReference type="GO" id="GO:0006355">
    <property type="term" value="P:regulation of DNA-templated transcription"/>
    <property type="evidence" value="ECO:0007669"/>
    <property type="project" value="TreeGrafter"/>
</dbReference>